<dbReference type="InterPro" id="IPR002146">
    <property type="entry name" value="ATP_synth_b/b'su_bac/chlpt"/>
</dbReference>
<dbReference type="Proteomes" id="UP000198964">
    <property type="component" value="Unassembled WGS sequence"/>
</dbReference>
<evidence type="ECO:0000256" key="7">
    <source>
        <dbReference type="ARBA" id="ARBA00022989"/>
    </source>
</evidence>
<dbReference type="AlphaFoldDB" id="A0A1I2AQH5"/>
<evidence type="ECO:0000256" key="1">
    <source>
        <dbReference type="ARBA" id="ARBA00005513"/>
    </source>
</evidence>
<evidence type="ECO:0000256" key="2">
    <source>
        <dbReference type="ARBA" id="ARBA00022448"/>
    </source>
</evidence>
<evidence type="ECO:0000256" key="10">
    <source>
        <dbReference type="ARBA" id="ARBA00023310"/>
    </source>
</evidence>
<feature type="coiled-coil region" evidence="17">
    <location>
        <begin position="37"/>
        <end position="130"/>
    </location>
</feature>
<keyword evidence="8 15" id="KW-0406">Ion transport</keyword>
<evidence type="ECO:0000256" key="11">
    <source>
        <dbReference type="ARBA" id="ARBA00025198"/>
    </source>
</evidence>
<keyword evidence="3 15" id="KW-1003">Cell membrane</keyword>
<dbReference type="GO" id="GO:0046933">
    <property type="term" value="F:proton-transporting ATP synthase activity, rotational mechanism"/>
    <property type="evidence" value="ECO:0007669"/>
    <property type="project" value="UniProtKB-UniRule"/>
</dbReference>
<dbReference type="PANTHER" id="PTHR33445:SF1">
    <property type="entry name" value="ATP SYNTHASE SUBUNIT B"/>
    <property type="match status" value="1"/>
</dbReference>
<keyword evidence="2 15" id="KW-0813">Transport</keyword>
<dbReference type="GO" id="GO:0045259">
    <property type="term" value="C:proton-transporting ATP synthase complex"/>
    <property type="evidence" value="ECO:0007669"/>
    <property type="project" value="UniProtKB-KW"/>
</dbReference>
<name>A0A1I2AQH5_9BACT</name>
<accession>A0A1I2AQH5</accession>
<comment type="subunit">
    <text evidence="13">F-type ATPases have 2 components, F(1) - the catalytic core - and F(0) - the membrane proton channel. F(1) has five subunits: alpha(3), beta(3), gamma(1), delta(1), epsilon(1). F(0) has four main subunits: a(1), b(2) and c(10-14). The alpha and beta chains form an alternating ring which encloses part of the gamma chain. F(1) is attached to F(0) by a central stalk formed by the gamma and epsilon chains, while a peripheral stalk is formed by the delta and b chains.</text>
</comment>
<dbReference type="SUPFAM" id="SSF81573">
    <property type="entry name" value="F1F0 ATP synthase subunit B, membrane domain"/>
    <property type="match status" value="1"/>
</dbReference>
<dbReference type="GO" id="GO:0005886">
    <property type="term" value="C:plasma membrane"/>
    <property type="evidence" value="ECO:0007669"/>
    <property type="project" value="UniProtKB-SubCell"/>
</dbReference>
<evidence type="ECO:0000256" key="15">
    <source>
        <dbReference type="HAMAP-Rule" id="MF_01398"/>
    </source>
</evidence>
<dbReference type="NCBIfam" id="TIGR01144">
    <property type="entry name" value="ATP_synt_b"/>
    <property type="match status" value="1"/>
</dbReference>
<sequence length="164" mass="18585">MGFVTPDYGTLFWMVIVFGIVLVILKKFAWKPILKALKDRENSIANALSSADKARQEVKGLKADHERIIAEARREKEDMLKEANAIKEKLLIEAKGRAEVEGQKIIESARQQIETEKKAAIAEMKKQVAELSVLVAEKVIQKELKDKNAQETMVEDLLKDIKLK</sequence>
<keyword evidence="5 15" id="KW-0812">Transmembrane</keyword>
<comment type="subcellular location">
    <subcellularLocation>
        <location evidence="15">Cell membrane</location>
        <topology evidence="15">Single-pass membrane protein</topology>
    </subcellularLocation>
    <subcellularLocation>
        <location evidence="14">Endomembrane system</location>
        <topology evidence="14">Single-pass membrane protein</topology>
    </subcellularLocation>
</comment>
<evidence type="ECO:0000256" key="13">
    <source>
        <dbReference type="ARBA" id="ARBA00026054"/>
    </source>
</evidence>
<protein>
    <recommendedName>
        <fullName evidence="15">ATP synthase subunit b</fullName>
    </recommendedName>
    <alternativeName>
        <fullName evidence="15">ATP synthase F(0) sector subunit b</fullName>
    </alternativeName>
    <alternativeName>
        <fullName evidence="15">ATPase subunit I</fullName>
    </alternativeName>
    <alternativeName>
        <fullName evidence="15">F-type ATPase subunit b</fullName>
        <shortName evidence="15">F-ATPase subunit b</shortName>
    </alternativeName>
</protein>
<evidence type="ECO:0000313" key="18">
    <source>
        <dbReference type="EMBL" id="SFE46295.1"/>
    </source>
</evidence>
<feature type="transmembrane region" description="Helical" evidence="15">
    <location>
        <begin position="12"/>
        <end position="30"/>
    </location>
</feature>
<reference evidence="18 19" key="1">
    <citation type="submission" date="2016-10" db="EMBL/GenBank/DDBJ databases">
        <authorList>
            <person name="de Groot N.N."/>
        </authorList>
    </citation>
    <scope>NUCLEOTIDE SEQUENCE [LARGE SCALE GENOMIC DNA]</scope>
    <source>
        <strain evidence="18 19">CGMCC 1.9156</strain>
    </source>
</reference>
<gene>
    <name evidence="15" type="primary">atpF</name>
    <name evidence="18" type="ORF">SAMN05216283_101195</name>
</gene>
<organism evidence="18 19">
    <name type="scientific">Sunxiuqinia elliptica</name>
    <dbReference type="NCBI Taxonomy" id="655355"/>
    <lineage>
        <taxon>Bacteria</taxon>
        <taxon>Pseudomonadati</taxon>
        <taxon>Bacteroidota</taxon>
        <taxon>Bacteroidia</taxon>
        <taxon>Marinilabiliales</taxon>
        <taxon>Prolixibacteraceae</taxon>
        <taxon>Sunxiuqinia</taxon>
    </lineage>
</organism>
<comment type="subunit">
    <text evidence="15">F-type ATPases have 2 components, F(1) - the catalytic core - and F(0) - the membrane proton channel. F(1) has five subunits: alpha(3), beta(3), gamma(1), delta(1), epsilon(1). F(0) has three main subunits: a(1), b(2) and c(10-14). The alpha and beta chains form an alternating ring which encloses part of the gamma chain. F(1) is attached to F(0) by a central stalk formed by the gamma and epsilon chains, while a peripheral stalk is formed by the delta and b chains.</text>
</comment>
<evidence type="ECO:0000256" key="14">
    <source>
        <dbReference type="ARBA" id="ARBA00037847"/>
    </source>
</evidence>
<keyword evidence="19" id="KW-1185">Reference proteome</keyword>
<dbReference type="InterPro" id="IPR050059">
    <property type="entry name" value="ATP_synthase_B_chain"/>
</dbReference>
<comment type="function">
    <text evidence="12">Component of the F(0) channel, it forms part of the peripheral stalk, linking F(1) to F(0). The b'-subunit is a diverged and duplicated form of b found in plants and photosynthetic bacteria.</text>
</comment>
<keyword evidence="17" id="KW-0175">Coiled coil</keyword>
<keyword evidence="4 15" id="KW-0138">CF(0)</keyword>
<evidence type="ECO:0000256" key="12">
    <source>
        <dbReference type="ARBA" id="ARBA00025614"/>
    </source>
</evidence>
<dbReference type="PANTHER" id="PTHR33445">
    <property type="entry name" value="ATP SYNTHASE SUBUNIT B', CHLOROPLASTIC"/>
    <property type="match status" value="1"/>
</dbReference>
<dbReference type="RefSeq" id="WP_093917949.1">
    <property type="nucleotide sequence ID" value="NZ_FONW01000001.1"/>
</dbReference>
<dbReference type="NCBIfam" id="NF011041">
    <property type="entry name" value="PRK14471.1"/>
    <property type="match status" value="1"/>
</dbReference>
<comment type="function">
    <text evidence="11 15">F(1)F(0) ATP synthase produces ATP from ADP in the presence of a proton or sodium gradient. F-type ATPases consist of two structural domains, F(1) containing the extramembraneous catalytic core and F(0) containing the membrane proton channel, linked together by a central stalk and a peripheral stalk. During catalysis, ATP synthesis in the catalytic domain of F(1) is coupled via a rotary mechanism of the central stalk subunits to proton translocation.</text>
</comment>
<dbReference type="EMBL" id="FONW01000001">
    <property type="protein sequence ID" value="SFE46295.1"/>
    <property type="molecule type" value="Genomic_DNA"/>
</dbReference>
<evidence type="ECO:0000256" key="6">
    <source>
        <dbReference type="ARBA" id="ARBA00022781"/>
    </source>
</evidence>
<dbReference type="GO" id="GO:0012505">
    <property type="term" value="C:endomembrane system"/>
    <property type="evidence" value="ECO:0007669"/>
    <property type="project" value="UniProtKB-SubCell"/>
</dbReference>
<dbReference type="Pfam" id="PF00430">
    <property type="entry name" value="ATP-synt_B"/>
    <property type="match status" value="1"/>
</dbReference>
<evidence type="ECO:0000256" key="3">
    <source>
        <dbReference type="ARBA" id="ARBA00022475"/>
    </source>
</evidence>
<dbReference type="InterPro" id="IPR028987">
    <property type="entry name" value="ATP_synth_B-like_membr_sf"/>
</dbReference>
<keyword evidence="7 15" id="KW-1133">Transmembrane helix</keyword>
<keyword evidence="9 15" id="KW-0472">Membrane</keyword>
<keyword evidence="10 15" id="KW-0066">ATP synthesis</keyword>
<evidence type="ECO:0000256" key="4">
    <source>
        <dbReference type="ARBA" id="ARBA00022547"/>
    </source>
</evidence>
<dbReference type="HAMAP" id="MF_01398">
    <property type="entry name" value="ATP_synth_b_bprime"/>
    <property type="match status" value="1"/>
</dbReference>
<keyword evidence="6 15" id="KW-0375">Hydrogen ion transport</keyword>
<evidence type="ECO:0000256" key="8">
    <source>
        <dbReference type="ARBA" id="ARBA00023065"/>
    </source>
</evidence>
<evidence type="ECO:0000256" key="5">
    <source>
        <dbReference type="ARBA" id="ARBA00022692"/>
    </source>
</evidence>
<dbReference type="STRING" id="655355.SAMN05216283_101195"/>
<dbReference type="InterPro" id="IPR005864">
    <property type="entry name" value="ATP_synth_F0_bsu_bac"/>
</dbReference>
<evidence type="ECO:0000313" key="19">
    <source>
        <dbReference type="Proteomes" id="UP000198964"/>
    </source>
</evidence>
<comment type="similarity">
    <text evidence="1 15 16">Belongs to the ATPase B chain family.</text>
</comment>
<dbReference type="GO" id="GO:0046961">
    <property type="term" value="F:proton-transporting ATPase activity, rotational mechanism"/>
    <property type="evidence" value="ECO:0007669"/>
    <property type="project" value="TreeGrafter"/>
</dbReference>
<evidence type="ECO:0000256" key="16">
    <source>
        <dbReference type="RuleBase" id="RU003848"/>
    </source>
</evidence>
<evidence type="ECO:0000256" key="17">
    <source>
        <dbReference type="SAM" id="Coils"/>
    </source>
</evidence>
<dbReference type="CDD" id="cd06503">
    <property type="entry name" value="ATP-synt_Fo_b"/>
    <property type="match status" value="1"/>
</dbReference>
<evidence type="ECO:0000256" key="9">
    <source>
        <dbReference type="ARBA" id="ARBA00023136"/>
    </source>
</evidence>
<proteinExistence type="inferred from homology"/>